<protein>
    <recommendedName>
        <fullName evidence="4">Transposase (putative) YhgA-like domain-containing protein</fullName>
    </recommendedName>
</protein>
<feature type="compositionally biased region" description="Basic and acidic residues" evidence="1">
    <location>
        <begin position="289"/>
        <end position="304"/>
    </location>
</feature>
<reference evidence="2 3" key="1">
    <citation type="submission" date="2008-06" db="EMBL/GenBank/DDBJ databases">
        <title>Complete sequence of Chloroherpeton thalassium ATCC 35110.</title>
        <authorList>
            <consortium name="US DOE Joint Genome Institute"/>
            <person name="Lucas S."/>
            <person name="Copeland A."/>
            <person name="Lapidus A."/>
            <person name="Glavina del Rio T."/>
            <person name="Dalin E."/>
            <person name="Tice H."/>
            <person name="Bruce D."/>
            <person name="Goodwin L."/>
            <person name="Pitluck S."/>
            <person name="Schmutz J."/>
            <person name="Larimer F."/>
            <person name="Land M."/>
            <person name="Hauser L."/>
            <person name="Kyrpides N."/>
            <person name="Mikhailova N."/>
            <person name="Liu Z."/>
            <person name="Li T."/>
            <person name="Zhao F."/>
            <person name="Overmann J."/>
            <person name="Bryant D.A."/>
            <person name="Richardson P."/>
        </authorList>
    </citation>
    <scope>NUCLEOTIDE SEQUENCE [LARGE SCALE GENOMIC DNA]</scope>
    <source>
        <strain evidence="3">ATCC 35110 / GB-78</strain>
    </source>
</reference>
<dbReference type="RefSeq" id="WP_012500702.1">
    <property type="nucleotide sequence ID" value="NC_011026.1"/>
</dbReference>
<proteinExistence type="predicted"/>
<evidence type="ECO:0008006" key="4">
    <source>
        <dbReference type="Google" id="ProtNLM"/>
    </source>
</evidence>
<gene>
    <name evidence="2" type="ordered locus">Ctha_2168</name>
</gene>
<evidence type="ECO:0000313" key="2">
    <source>
        <dbReference type="EMBL" id="ACF14619.1"/>
    </source>
</evidence>
<dbReference type="eggNOG" id="ENOG5032VHS">
    <property type="taxonomic scope" value="Bacteria"/>
</dbReference>
<sequence>MKIVNPLYDRAFKYLMENDKFAKRILSVILDTEVEEVALAQQETLFPDEKRRLTLFRLDFKAVIKEPDGSRKTVLIELQKSKFSTDIQRFRNYLGANYITRASRKEDGENEERQAEYHASYPIITIYLLGYNLQDLPYMAVRVNREVINSVSKERLEVKSFFVEHLTHESHIIQVRRLPEKRRTRLERFLTLFNQKWVTEDGYILDLRETPEEFADMAEYLRSPLMDDEFRRNLRVEEEIDFIFDEQEAKYLKKIAEAEKKAEEERMQKESLAKKLAQQMKKFGASEEEIQKETGLSREEIRNL</sequence>
<dbReference type="STRING" id="517418.Ctha_2168"/>
<name>B3QVW5_CHLT3</name>
<dbReference type="KEGG" id="cts:Ctha_2168"/>
<dbReference type="HOGENOM" id="CLU_072535_0_0_10"/>
<evidence type="ECO:0000313" key="3">
    <source>
        <dbReference type="Proteomes" id="UP000001208"/>
    </source>
</evidence>
<evidence type="ECO:0000256" key="1">
    <source>
        <dbReference type="SAM" id="MobiDB-lite"/>
    </source>
</evidence>
<dbReference type="OrthoDB" id="1049441at2"/>
<dbReference type="AlphaFoldDB" id="B3QVW5"/>
<organism evidence="2 3">
    <name type="scientific">Chloroherpeton thalassium (strain ATCC 35110 / GB-78)</name>
    <dbReference type="NCBI Taxonomy" id="517418"/>
    <lineage>
        <taxon>Bacteria</taxon>
        <taxon>Pseudomonadati</taxon>
        <taxon>Chlorobiota</taxon>
        <taxon>Chlorobiia</taxon>
        <taxon>Chlorobiales</taxon>
        <taxon>Chloroherpetonaceae</taxon>
        <taxon>Chloroherpeton</taxon>
    </lineage>
</organism>
<accession>B3QVW5</accession>
<dbReference type="Proteomes" id="UP000001208">
    <property type="component" value="Chromosome"/>
</dbReference>
<dbReference type="EMBL" id="CP001100">
    <property type="protein sequence ID" value="ACF14619.1"/>
    <property type="molecule type" value="Genomic_DNA"/>
</dbReference>
<keyword evidence="3" id="KW-1185">Reference proteome</keyword>
<feature type="region of interest" description="Disordered" evidence="1">
    <location>
        <begin position="281"/>
        <end position="304"/>
    </location>
</feature>